<keyword evidence="7" id="KW-1185">Reference proteome</keyword>
<sequence>MAKGVVAPDGAGAGGEVTAGPLLQMAAEFYKWRTVLFAVELDLFTGLLDEALGREEIRDRFGISERAVGDFLDALVAVGLLEREAGGAYRSAPLAARFLDSGQPAYLGRFLEQADERWGRLGEGLISGEPQNGARAGAGMFVRQHRSTREWRAYYGGMDALNGPSGAALVDAFDWGSVKRVTDAGGARGNLLARLVRAHPHLEATVFDLPAVRGVFDEHMAERELTGRVAFRGGDFFRDPLPESDVVVFGHVLHDWGVEERKRLARRAFEALSPGGYALVYDTMIDEGRRAAANPLLISLNMMLCTPGGGEYTAREGARWFLDAGFAEVTHRHLVADDTLLIARRGV</sequence>
<proteinExistence type="predicted"/>
<comment type="caution">
    <text evidence="6">The sequence shown here is derived from an EMBL/GenBank/DDBJ whole genome shotgun (WGS) entry which is preliminary data.</text>
</comment>
<dbReference type="PROSITE" id="PS51683">
    <property type="entry name" value="SAM_OMT_II"/>
    <property type="match status" value="1"/>
</dbReference>
<evidence type="ECO:0000256" key="1">
    <source>
        <dbReference type="ARBA" id="ARBA00022603"/>
    </source>
</evidence>
<organism evidence="6 7">
    <name type="scientific">Streptomyces gamaensis</name>
    <dbReference type="NCBI Taxonomy" id="1763542"/>
    <lineage>
        <taxon>Bacteria</taxon>
        <taxon>Bacillati</taxon>
        <taxon>Actinomycetota</taxon>
        <taxon>Actinomycetes</taxon>
        <taxon>Kitasatosporales</taxon>
        <taxon>Streptomycetaceae</taxon>
        <taxon>Streptomyces</taxon>
    </lineage>
</organism>
<dbReference type="InterPro" id="IPR001077">
    <property type="entry name" value="COMT_C"/>
</dbReference>
<dbReference type="InterPro" id="IPR012967">
    <property type="entry name" value="COMT_dimerisation"/>
</dbReference>
<keyword evidence="1 6" id="KW-0489">Methyltransferase</keyword>
<feature type="domain" description="O-methyltransferase C-terminal" evidence="4">
    <location>
        <begin position="118"/>
        <end position="326"/>
    </location>
</feature>
<evidence type="ECO:0000313" key="7">
    <source>
        <dbReference type="Proteomes" id="UP001596083"/>
    </source>
</evidence>
<evidence type="ECO:0000259" key="4">
    <source>
        <dbReference type="Pfam" id="PF00891"/>
    </source>
</evidence>
<keyword evidence="3" id="KW-0949">S-adenosyl-L-methionine</keyword>
<dbReference type="CDD" id="cd02440">
    <property type="entry name" value="AdoMet_MTases"/>
    <property type="match status" value="1"/>
</dbReference>
<keyword evidence="2" id="KW-0808">Transferase</keyword>
<feature type="domain" description="O-methyltransferase dimerisation" evidence="5">
    <location>
        <begin position="25"/>
        <end position="100"/>
    </location>
</feature>
<dbReference type="Proteomes" id="UP001596083">
    <property type="component" value="Unassembled WGS sequence"/>
</dbReference>
<dbReference type="InterPro" id="IPR036388">
    <property type="entry name" value="WH-like_DNA-bd_sf"/>
</dbReference>
<dbReference type="EMBL" id="JBHSPB010000018">
    <property type="protein sequence ID" value="MFC5723496.1"/>
    <property type="molecule type" value="Genomic_DNA"/>
</dbReference>
<dbReference type="Pfam" id="PF00891">
    <property type="entry name" value="Methyltransf_2"/>
    <property type="match status" value="1"/>
</dbReference>
<dbReference type="InterPro" id="IPR029063">
    <property type="entry name" value="SAM-dependent_MTases_sf"/>
</dbReference>
<dbReference type="SUPFAM" id="SSF46785">
    <property type="entry name" value="Winged helix' DNA-binding domain"/>
    <property type="match status" value="1"/>
</dbReference>
<dbReference type="PANTHER" id="PTHR43712:SF2">
    <property type="entry name" value="O-METHYLTRANSFERASE CICE"/>
    <property type="match status" value="1"/>
</dbReference>
<dbReference type="PANTHER" id="PTHR43712">
    <property type="entry name" value="PUTATIVE (AFU_ORTHOLOGUE AFUA_4G14580)-RELATED"/>
    <property type="match status" value="1"/>
</dbReference>
<evidence type="ECO:0000256" key="2">
    <source>
        <dbReference type="ARBA" id="ARBA00022679"/>
    </source>
</evidence>
<dbReference type="Pfam" id="PF08100">
    <property type="entry name" value="Dimerisation"/>
    <property type="match status" value="1"/>
</dbReference>
<evidence type="ECO:0000313" key="6">
    <source>
        <dbReference type="EMBL" id="MFC5723496.1"/>
    </source>
</evidence>
<gene>
    <name evidence="6" type="ORF">ACFP1Z_25355</name>
</gene>
<dbReference type="SUPFAM" id="SSF53335">
    <property type="entry name" value="S-adenosyl-L-methionine-dependent methyltransferases"/>
    <property type="match status" value="1"/>
</dbReference>
<dbReference type="GO" id="GO:0032259">
    <property type="term" value="P:methylation"/>
    <property type="evidence" value="ECO:0007669"/>
    <property type="project" value="UniProtKB-KW"/>
</dbReference>
<name>A0ABW0Z847_9ACTN</name>
<dbReference type="Gene3D" id="1.10.10.10">
    <property type="entry name" value="Winged helix-like DNA-binding domain superfamily/Winged helix DNA-binding domain"/>
    <property type="match status" value="1"/>
</dbReference>
<reference evidence="7" key="1">
    <citation type="journal article" date="2019" name="Int. J. Syst. Evol. Microbiol.">
        <title>The Global Catalogue of Microorganisms (GCM) 10K type strain sequencing project: providing services to taxonomists for standard genome sequencing and annotation.</title>
        <authorList>
            <consortium name="The Broad Institute Genomics Platform"/>
            <consortium name="The Broad Institute Genome Sequencing Center for Infectious Disease"/>
            <person name="Wu L."/>
            <person name="Ma J."/>
        </authorList>
    </citation>
    <scope>NUCLEOTIDE SEQUENCE [LARGE SCALE GENOMIC DNA]</scope>
    <source>
        <strain evidence="7">CGMCC 4.7304</strain>
    </source>
</reference>
<dbReference type="InterPro" id="IPR016461">
    <property type="entry name" value="COMT-like"/>
</dbReference>
<dbReference type="GO" id="GO:0008168">
    <property type="term" value="F:methyltransferase activity"/>
    <property type="evidence" value="ECO:0007669"/>
    <property type="project" value="UniProtKB-KW"/>
</dbReference>
<protein>
    <submittedName>
        <fullName evidence="6">Methyltransferase</fullName>
    </submittedName>
</protein>
<evidence type="ECO:0000256" key="3">
    <source>
        <dbReference type="ARBA" id="ARBA00022691"/>
    </source>
</evidence>
<dbReference type="Gene3D" id="3.40.50.150">
    <property type="entry name" value="Vaccinia Virus protein VP39"/>
    <property type="match status" value="1"/>
</dbReference>
<dbReference type="InterPro" id="IPR036390">
    <property type="entry name" value="WH_DNA-bd_sf"/>
</dbReference>
<dbReference type="RefSeq" id="WP_390319757.1">
    <property type="nucleotide sequence ID" value="NZ_JBHSPB010000018.1"/>
</dbReference>
<accession>A0ABW0Z847</accession>
<evidence type="ECO:0000259" key="5">
    <source>
        <dbReference type="Pfam" id="PF08100"/>
    </source>
</evidence>